<proteinExistence type="predicted"/>
<evidence type="ECO:0000313" key="2">
    <source>
        <dbReference type="Proteomes" id="UP001595617"/>
    </source>
</evidence>
<reference evidence="2" key="1">
    <citation type="journal article" date="2019" name="Int. J. Syst. Evol. Microbiol.">
        <title>The Global Catalogue of Microorganisms (GCM) 10K type strain sequencing project: providing services to taxonomists for standard genome sequencing and annotation.</title>
        <authorList>
            <consortium name="The Broad Institute Genomics Platform"/>
            <consortium name="The Broad Institute Genome Sequencing Center for Infectious Disease"/>
            <person name="Wu L."/>
            <person name="Ma J."/>
        </authorList>
    </citation>
    <scope>NUCLEOTIDE SEQUENCE [LARGE SCALE GENOMIC DNA]</scope>
    <source>
        <strain evidence="2">IBRC 10765</strain>
    </source>
</reference>
<gene>
    <name evidence="1" type="ORF">ACFOOG_15260</name>
</gene>
<evidence type="ECO:0000313" key="1">
    <source>
        <dbReference type="EMBL" id="MFC3854201.1"/>
    </source>
</evidence>
<sequence length="71" mass="8143">LLRFSGAHYTAPAFRVNRYFEVFSLFFNDLANPCQLTLNLQYNALNGEWPCQGARIIETFLRVSTGNLKIT</sequence>
<protein>
    <submittedName>
        <fullName evidence="1">Uncharacterized protein</fullName>
    </submittedName>
</protein>
<dbReference type="RefSeq" id="WP_380698246.1">
    <property type="nucleotide sequence ID" value="NZ_JBHRYR010000005.1"/>
</dbReference>
<dbReference type="Proteomes" id="UP001595617">
    <property type="component" value="Unassembled WGS sequence"/>
</dbReference>
<dbReference type="EMBL" id="JBHRYR010000005">
    <property type="protein sequence ID" value="MFC3854201.1"/>
    <property type="molecule type" value="Genomic_DNA"/>
</dbReference>
<keyword evidence="2" id="KW-1185">Reference proteome</keyword>
<accession>A0ABV8A130</accession>
<organism evidence="1 2">
    <name type="scientific">Saccharospirillum mangrovi</name>
    <dbReference type="NCBI Taxonomy" id="2161747"/>
    <lineage>
        <taxon>Bacteria</taxon>
        <taxon>Pseudomonadati</taxon>
        <taxon>Pseudomonadota</taxon>
        <taxon>Gammaproteobacteria</taxon>
        <taxon>Oceanospirillales</taxon>
        <taxon>Saccharospirillaceae</taxon>
        <taxon>Saccharospirillum</taxon>
    </lineage>
</organism>
<comment type="caution">
    <text evidence="1">The sequence shown here is derived from an EMBL/GenBank/DDBJ whole genome shotgun (WGS) entry which is preliminary data.</text>
</comment>
<feature type="non-terminal residue" evidence="1">
    <location>
        <position position="1"/>
    </location>
</feature>
<name>A0ABV8A130_9GAMM</name>